<evidence type="ECO:0000256" key="3">
    <source>
        <dbReference type="ARBA" id="ARBA00022692"/>
    </source>
</evidence>
<feature type="transmembrane region" description="Helical" evidence="7">
    <location>
        <begin position="324"/>
        <end position="345"/>
    </location>
</feature>
<feature type="domain" description="Amino acid transporter transmembrane" evidence="8">
    <location>
        <begin position="74"/>
        <end position="417"/>
    </location>
</feature>
<feature type="compositionally biased region" description="Low complexity" evidence="6">
    <location>
        <begin position="18"/>
        <end position="30"/>
    </location>
</feature>
<sequence>MMSSDSSPEHVSIRTRVSGNGSAISNGSSKSMEKHPLLGSRQTPLGGQGGGPGGGLSLVFATLCIIDLFGVFPIVALPRPIIDCGWLGLPLAAVVFALQVYTALLLGRCWVLAEDIDPTIVDKSRYPYAALAHMTMGPTMSKVVTVLLDVTVFGAGVPNLLVASQNIQLFGLKMTDQRVDLSFCYWLIVLGILLCPIMWLGSPKDMKWLAVTSVCTVLSVAVLTWTAMVQDDSLPAGYNPMWTKPSWEALAIAYGIIAFQFDVHPMILTVQVDMQHKNKLGKAILGSFVVTGLLFMVTTGIATWKYGAALRYNLLQGLPAGTLLYVNVLLVTLQICLSMVVGGSALFQDIEDKLNIPREFSWRRCVLRSSLVAVMVLLGEAVPRFDLVMGLIGGSLTGPLMFVMPPLFYARLRRMSWRARLLRPPPWQPYNKPLLEADETSLDKEKEAVRLMLATDRYPVGQQHPDGYQPYHDQTLQSSRRHRSTSPWYRRLLDPDCLSLETCLGAGPLSGWEMVLTSLTVFAGATATVAATFFSIRDTLRYATFTPPCLTNVTQASKILSIITDGMIAI</sequence>
<feature type="region of interest" description="Disordered" evidence="6">
    <location>
        <begin position="18"/>
        <end position="46"/>
    </location>
</feature>
<dbReference type="RefSeq" id="XP_026287390.1">
    <property type="nucleotide sequence ID" value="XM_026431605.2"/>
</dbReference>
<dbReference type="AlphaFoldDB" id="A0A6J1T6T6"/>
<evidence type="ECO:0000256" key="2">
    <source>
        <dbReference type="ARBA" id="ARBA00022448"/>
    </source>
</evidence>
<keyword evidence="5 7" id="KW-0472">Membrane</keyword>
<evidence type="ECO:0000256" key="4">
    <source>
        <dbReference type="ARBA" id="ARBA00022989"/>
    </source>
</evidence>
<dbReference type="KEGG" id="foc:113212783"/>
<dbReference type="GO" id="GO:0016020">
    <property type="term" value="C:membrane"/>
    <property type="evidence" value="ECO:0007669"/>
    <property type="project" value="UniProtKB-SubCell"/>
</dbReference>
<name>A0A6J1T6T6_FRAOC</name>
<keyword evidence="3 7" id="KW-0812">Transmembrane</keyword>
<feature type="transmembrane region" description="Helical" evidence="7">
    <location>
        <begin position="365"/>
        <end position="382"/>
    </location>
</feature>
<evidence type="ECO:0000256" key="5">
    <source>
        <dbReference type="ARBA" id="ARBA00023136"/>
    </source>
</evidence>
<protein>
    <submittedName>
        <fullName evidence="10">Uncharacterized protein LOC113212783</fullName>
    </submittedName>
</protein>
<evidence type="ECO:0000256" key="7">
    <source>
        <dbReference type="SAM" id="Phobius"/>
    </source>
</evidence>
<proteinExistence type="predicted"/>
<feature type="transmembrane region" description="Helical" evidence="7">
    <location>
        <begin position="208"/>
        <end position="229"/>
    </location>
</feature>
<dbReference type="Proteomes" id="UP000504606">
    <property type="component" value="Unplaced"/>
</dbReference>
<dbReference type="PANTHER" id="PTHR48017">
    <property type="entry name" value="OS05G0424000 PROTEIN-RELATED"/>
    <property type="match status" value="1"/>
</dbReference>
<feature type="transmembrane region" description="Helical" evidence="7">
    <location>
        <begin position="388"/>
        <end position="410"/>
    </location>
</feature>
<reference evidence="10" key="1">
    <citation type="submission" date="2025-08" db="UniProtKB">
        <authorList>
            <consortium name="RefSeq"/>
        </authorList>
    </citation>
    <scope>IDENTIFICATION</scope>
    <source>
        <tissue evidence="10">Whole organism</tissue>
    </source>
</reference>
<evidence type="ECO:0000256" key="1">
    <source>
        <dbReference type="ARBA" id="ARBA00004370"/>
    </source>
</evidence>
<dbReference type="Pfam" id="PF01490">
    <property type="entry name" value="Aa_trans"/>
    <property type="match status" value="1"/>
</dbReference>
<evidence type="ECO:0000313" key="9">
    <source>
        <dbReference type="Proteomes" id="UP000504606"/>
    </source>
</evidence>
<dbReference type="OrthoDB" id="28208at2759"/>
<keyword evidence="9" id="KW-1185">Reference proteome</keyword>
<feature type="transmembrane region" description="Helical" evidence="7">
    <location>
        <begin position="284"/>
        <end position="304"/>
    </location>
</feature>
<feature type="transmembrane region" description="Helical" evidence="7">
    <location>
        <begin position="55"/>
        <end position="75"/>
    </location>
</feature>
<feature type="transmembrane region" description="Helical" evidence="7">
    <location>
        <begin position="183"/>
        <end position="201"/>
    </location>
</feature>
<evidence type="ECO:0000259" key="8">
    <source>
        <dbReference type="Pfam" id="PF01490"/>
    </source>
</evidence>
<comment type="subcellular location">
    <subcellularLocation>
        <location evidence="1">Membrane</location>
    </subcellularLocation>
</comment>
<accession>A0A6J1T6T6</accession>
<feature type="transmembrane region" description="Helical" evidence="7">
    <location>
        <begin position="87"/>
        <end position="106"/>
    </location>
</feature>
<feature type="transmembrane region" description="Helical" evidence="7">
    <location>
        <begin position="249"/>
        <end position="272"/>
    </location>
</feature>
<keyword evidence="2" id="KW-0813">Transport</keyword>
<keyword evidence="4 7" id="KW-1133">Transmembrane helix</keyword>
<organism evidence="9 10">
    <name type="scientific">Frankliniella occidentalis</name>
    <name type="common">Western flower thrips</name>
    <name type="synonym">Euthrips occidentalis</name>
    <dbReference type="NCBI Taxonomy" id="133901"/>
    <lineage>
        <taxon>Eukaryota</taxon>
        <taxon>Metazoa</taxon>
        <taxon>Ecdysozoa</taxon>
        <taxon>Arthropoda</taxon>
        <taxon>Hexapoda</taxon>
        <taxon>Insecta</taxon>
        <taxon>Pterygota</taxon>
        <taxon>Neoptera</taxon>
        <taxon>Paraneoptera</taxon>
        <taxon>Thysanoptera</taxon>
        <taxon>Terebrantia</taxon>
        <taxon>Thripoidea</taxon>
        <taxon>Thripidae</taxon>
        <taxon>Frankliniella</taxon>
    </lineage>
</organism>
<evidence type="ECO:0000313" key="10">
    <source>
        <dbReference type="RefSeq" id="XP_026287390.1"/>
    </source>
</evidence>
<gene>
    <name evidence="10" type="primary">LOC113212783</name>
</gene>
<dbReference type="InterPro" id="IPR013057">
    <property type="entry name" value="AA_transpt_TM"/>
</dbReference>
<dbReference type="GeneID" id="113212783"/>
<evidence type="ECO:0000256" key="6">
    <source>
        <dbReference type="SAM" id="MobiDB-lite"/>
    </source>
</evidence>